<reference evidence="1 2" key="1">
    <citation type="journal article" date="2021" name="Sci. Rep.">
        <title>Chromosome anchoring in Senegalese sole (Solea senegalensis) reveals sex-associated markers and genome rearrangements in flatfish.</title>
        <authorList>
            <person name="Guerrero-Cozar I."/>
            <person name="Gomez-Garrido J."/>
            <person name="Berbel C."/>
            <person name="Martinez-Blanch J.F."/>
            <person name="Alioto T."/>
            <person name="Claros M.G."/>
            <person name="Gagnaire P.A."/>
            <person name="Manchado M."/>
        </authorList>
    </citation>
    <scope>NUCLEOTIDE SEQUENCE [LARGE SCALE GENOMIC DNA]</scope>
    <source>
        <strain evidence="1">Sse05_10M</strain>
    </source>
</reference>
<protein>
    <submittedName>
        <fullName evidence="1">Uncharacterized protein</fullName>
    </submittedName>
</protein>
<gene>
    <name evidence="1" type="ORF">JOB18_037852</name>
</gene>
<organism evidence="1 2">
    <name type="scientific">Solea senegalensis</name>
    <name type="common">Senegalese sole</name>
    <dbReference type="NCBI Taxonomy" id="28829"/>
    <lineage>
        <taxon>Eukaryota</taxon>
        <taxon>Metazoa</taxon>
        <taxon>Chordata</taxon>
        <taxon>Craniata</taxon>
        <taxon>Vertebrata</taxon>
        <taxon>Euteleostomi</taxon>
        <taxon>Actinopterygii</taxon>
        <taxon>Neopterygii</taxon>
        <taxon>Teleostei</taxon>
        <taxon>Neoteleostei</taxon>
        <taxon>Acanthomorphata</taxon>
        <taxon>Carangaria</taxon>
        <taxon>Pleuronectiformes</taxon>
        <taxon>Pleuronectoidei</taxon>
        <taxon>Soleidae</taxon>
        <taxon>Solea</taxon>
    </lineage>
</organism>
<evidence type="ECO:0000313" key="2">
    <source>
        <dbReference type="Proteomes" id="UP000693946"/>
    </source>
</evidence>
<dbReference type="EMBL" id="JAGKHQ010000008">
    <property type="protein sequence ID" value="KAG7510993.1"/>
    <property type="molecule type" value="Genomic_DNA"/>
</dbReference>
<evidence type="ECO:0000313" key="1">
    <source>
        <dbReference type="EMBL" id="KAG7510993.1"/>
    </source>
</evidence>
<dbReference type="AlphaFoldDB" id="A0AAV6RZG2"/>
<name>A0AAV6RZG2_SOLSE</name>
<accession>A0AAV6RZG2</accession>
<proteinExistence type="predicted"/>
<dbReference type="Proteomes" id="UP000693946">
    <property type="component" value="Linkage Group LG16"/>
</dbReference>
<sequence>MSRLKAYFPPTLDLFQFAYKANRSNEDAIFILFILHILQMSNLAHLDKTNTYVWMLFVESIRVTSPNSTI</sequence>
<comment type="caution">
    <text evidence="1">The sequence shown here is derived from an EMBL/GenBank/DDBJ whole genome shotgun (WGS) entry which is preliminary data.</text>
</comment>
<keyword evidence="2" id="KW-1185">Reference proteome</keyword>